<evidence type="ECO:0000256" key="7">
    <source>
        <dbReference type="ARBA" id="ARBA00023136"/>
    </source>
</evidence>
<feature type="transmembrane region" description="Helical" evidence="8">
    <location>
        <begin position="82"/>
        <end position="100"/>
    </location>
</feature>
<comment type="caution">
    <text evidence="10">The sequence shown here is derived from an EMBL/GenBank/DDBJ whole genome shotgun (WGS) entry which is preliminary data.</text>
</comment>
<feature type="transmembrane region" description="Helical" evidence="8">
    <location>
        <begin position="401"/>
        <end position="424"/>
    </location>
</feature>
<dbReference type="GO" id="GO:0032216">
    <property type="term" value="F:glucosaminyl-phosphatidylinositol O-acyltransferase activity"/>
    <property type="evidence" value="ECO:0007669"/>
    <property type="project" value="TreeGrafter"/>
</dbReference>
<sequence>MSSYKALKEAFVSDTSGSTITHVNLISLAALLSVTLYSALKTRAGIFRTLVNASSLIDFILQWALLVLPLLLSMTVFAKQPLYLNVTLFLPLLALLRMQAPRQGTMLPMASTLASSAKTQRAPSFAPLPALTTYRAHMMLMTVLAILAVDFPAFPRELAKCETFGVSLMDLGVGSFVFSQGVVSAIPILKNPYYINSPFLPKLWSTTKKSLPIIILGVIRVLLVKGIEYPEHVTEYGVHWNFFITLALLPIFQAILHPVLKNVSISTVGVILGTLQQILLSKSFLSYVIHEPRSASLFSKNKEGLVSLLGYLSIHILGLSTGILVLPPSPGFFRRRQKLLLDTSTKSTTPTNLPSLSSARQTDKTATELCAYSIMWWAAVGAVGWIDASGAVSRRLVNLRYILWIAAFNTSFLLSYLVVVDMWISKPSSVKIEKDSHDDPDSGAEESPADMDLTPAGRAEKVEKARIEIEKLRLKERESVRRRVKERERENSLAVDEHTASTHTPGAESKSSIHEVTSGNPPKLLDIINRHGLLVFLGANVLTGLVNLTIETMYVSDGWAIAVLSAYSLVVCGGGWVYDAYRRQ</sequence>
<keyword evidence="8" id="KW-0256">Endoplasmic reticulum</keyword>
<keyword evidence="8" id="KW-0808">Transferase</keyword>
<name>A0A9P6ELY6_9AGAR</name>
<feature type="compositionally biased region" description="Basic and acidic residues" evidence="9">
    <location>
        <begin position="431"/>
        <end position="440"/>
    </location>
</feature>
<keyword evidence="11" id="KW-1185">Reference proteome</keyword>
<evidence type="ECO:0000313" key="11">
    <source>
        <dbReference type="Proteomes" id="UP000807306"/>
    </source>
</evidence>
<feature type="transmembrane region" description="Helical" evidence="8">
    <location>
        <begin position="305"/>
        <end position="326"/>
    </location>
</feature>
<feature type="transmembrane region" description="Helical" evidence="8">
    <location>
        <begin position="263"/>
        <end position="285"/>
    </location>
</feature>
<feature type="transmembrane region" description="Helical" evidence="8">
    <location>
        <begin position="52"/>
        <end position="76"/>
    </location>
</feature>
<dbReference type="GO" id="GO:0072659">
    <property type="term" value="P:protein localization to plasma membrane"/>
    <property type="evidence" value="ECO:0007669"/>
    <property type="project" value="TreeGrafter"/>
</dbReference>
<dbReference type="AlphaFoldDB" id="A0A9P6ELY6"/>
<dbReference type="PANTHER" id="PTHR20661:SF0">
    <property type="entry name" value="PHOSPHATIDYLINOSITOL-GLYCAN BIOSYNTHESIS CLASS W PROTEIN"/>
    <property type="match status" value="1"/>
</dbReference>
<evidence type="ECO:0000256" key="6">
    <source>
        <dbReference type="ARBA" id="ARBA00022989"/>
    </source>
</evidence>
<evidence type="ECO:0000256" key="3">
    <source>
        <dbReference type="ARBA" id="ARBA00007559"/>
    </source>
</evidence>
<dbReference type="PANTHER" id="PTHR20661">
    <property type="entry name" value="PHOSPHATIDYLINOSITOL-GLYCAN BIOSYNTHESIS CLASS W PROTEIN"/>
    <property type="match status" value="1"/>
</dbReference>
<evidence type="ECO:0000313" key="10">
    <source>
        <dbReference type="EMBL" id="KAF9531283.1"/>
    </source>
</evidence>
<evidence type="ECO:0000256" key="8">
    <source>
        <dbReference type="RuleBase" id="RU280819"/>
    </source>
</evidence>
<protein>
    <recommendedName>
        <fullName evidence="8">GPI-anchored wall transfer protein</fullName>
        <ecNumber evidence="8">2.3.-.-</ecNumber>
    </recommendedName>
</protein>
<dbReference type="Pfam" id="PF06423">
    <property type="entry name" value="GWT1"/>
    <property type="match status" value="2"/>
</dbReference>
<feature type="region of interest" description="Disordered" evidence="9">
    <location>
        <begin position="485"/>
        <end position="516"/>
    </location>
</feature>
<feature type="transmembrane region" description="Helical" evidence="8">
    <location>
        <begin position="369"/>
        <end position="386"/>
    </location>
</feature>
<evidence type="ECO:0000256" key="5">
    <source>
        <dbReference type="ARBA" id="ARBA00022692"/>
    </source>
</evidence>
<dbReference type="InterPro" id="IPR009447">
    <property type="entry name" value="PIGW/GWT1"/>
</dbReference>
<keyword evidence="7 8" id="KW-0472">Membrane</keyword>
<feature type="transmembrane region" description="Helical" evidence="8">
    <location>
        <begin position="559"/>
        <end position="578"/>
    </location>
</feature>
<organism evidence="10 11">
    <name type="scientific">Crepidotus variabilis</name>
    <dbReference type="NCBI Taxonomy" id="179855"/>
    <lineage>
        <taxon>Eukaryota</taxon>
        <taxon>Fungi</taxon>
        <taxon>Dikarya</taxon>
        <taxon>Basidiomycota</taxon>
        <taxon>Agaricomycotina</taxon>
        <taxon>Agaricomycetes</taxon>
        <taxon>Agaricomycetidae</taxon>
        <taxon>Agaricales</taxon>
        <taxon>Agaricineae</taxon>
        <taxon>Crepidotaceae</taxon>
        <taxon>Crepidotus</taxon>
    </lineage>
</organism>
<keyword evidence="8" id="KW-0012">Acyltransferase</keyword>
<evidence type="ECO:0000256" key="2">
    <source>
        <dbReference type="ARBA" id="ARBA00004687"/>
    </source>
</evidence>
<comment type="similarity">
    <text evidence="3 8">Belongs to the PIGW family.</text>
</comment>
<comment type="pathway">
    <text evidence="2 8">Glycolipid biosynthesis; glycosylphosphatidylinositol-anchor biosynthesis.</text>
</comment>
<accession>A0A9P6ELY6</accession>
<comment type="subcellular location">
    <subcellularLocation>
        <location evidence="8">Endoplasmic reticulum membrane</location>
        <topology evidence="8">Multi-pass membrane protein</topology>
    </subcellularLocation>
    <subcellularLocation>
        <location evidence="1">Membrane</location>
        <topology evidence="1">Multi-pass membrane protein</topology>
    </subcellularLocation>
</comment>
<dbReference type="GO" id="GO:0006506">
    <property type="term" value="P:GPI anchor biosynthetic process"/>
    <property type="evidence" value="ECO:0007669"/>
    <property type="project" value="UniProtKB-KW"/>
</dbReference>
<feature type="transmembrane region" description="Helical" evidence="8">
    <location>
        <begin position="20"/>
        <end position="40"/>
    </location>
</feature>
<dbReference type="EMBL" id="MU157836">
    <property type="protein sequence ID" value="KAF9531283.1"/>
    <property type="molecule type" value="Genomic_DNA"/>
</dbReference>
<dbReference type="EC" id="2.3.-.-" evidence="8"/>
<dbReference type="Proteomes" id="UP000807306">
    <property type="component" value="Unassembled WGS sequence"/>
</dbReference>
<keyword evidence="6 8" id="KW-1133">Transmembrane helix</keyword>
<feature type="transmembrane region" description="Helical" evidence="8">
    <location>
        <begin position="166"/>
        <end position="189"/>
    </location>
</feature>
<feature type="region of interest" description="Disordered" evidence="9">
    <location>
        <begin position="431"/>
        <end position="457"/>
    </location>
</feature>
<comment type="function">
    <text evidence="8">A acetyltransferase, which acetylates the inositol ring of phosphatidylinositol during biosynthesis of GPI-anchor.</text>
</comment>
<evidence type="ECO:0000256" key="4">
    <source>
        <dbReference type="ARBA" id="ARBA00022502"/>
    </source>
</evidence>
<feature type="transmembrane region" description="Helical" evidence="8">
    <location>
        <begin position="136"/>
        <end position="154"/>
    </location>
</feature>
<dbReference type="GO" id="GO:0005789">
    <property type="term" value="C:endoplasmic reticulum membrane"/>
    <property type="evidence" value="ECO:0007669"/>
    <property type="project" value="UniProtKB-SubCell"/>
</dbReference>
<feature type="transmembrane region" description="Helical" evidence="8">
    <location>
        <begin position="533"/>
        <end position="553"/>
    </location>
</feature>
<keyword evidence="4 8" id="KW-0337">GPI-anchor biosynthesis</keyword>
<proteinExistence type="inferred from homology"/>
<evidence type="ECO:0000256" key="1">
    <source>
        <dbReference type="ARBA" id="ARBA00004141"/>
    </source>
</evidence>
<keyword evidence="5 8" id="KW-0812">Transmembrane</keyword>
<feature type="compositionally biased region" description="Basic and acidic residues" evidence="9">
    <location>
        <begin position="485"/>
        <end position="500"/>
    </location>
</feature>
<feature type="transmembrane region" description="Helical" evidence="8">
    <location>
        <begin position="239"/>
        <end position="256"/>
    </location>
</feature>
<gene>
    <name evidence="10" type="ORF">CPB83DRAFT_809704</name>
</gene>
<dbReference type="OrthoDB" id="15270at2759"/>
<reference evidence="10" key="1">
    <citation type="submission" date="2020-11" db="EMBL/GenBank/DDBJ databases">
        <authorList>
            <consortium name="DOE Joint Genome Institute"/>
            <person name="Ahrendt S."/>
            <person name="Riley R."/>
            <person name="Andreopoulos W."/>
            <person name="Labutti K."/>
            <person name="Pangilinan J."/>
            <person name="Ruiz-Duenas F.J."/>
            <person name="Barrasa J.M."/>
            <person name="Sanchez-Garcia M."/>
            <person name="Camarero S."/>
            <person name="Miyauchi S."/>
            <person name="Serrano A."/>
            <person name="Linde D."/>
            <person name="Babiker R."/>
            <person name="Drula E."/>
            <person name="Ayuso-Fernandez I."/>
            <person name="Pacheco R."/>
            <person name="Padilla G."/>
            <person name="Ferreira P."/>
            <person name="Barriuso J."/>
            <person name="Kellner H."/>
            <person name="Castanera R."/>
            <person name="Alfaro M."/>
            <person name="Ramirez L."/>
            <person name="Pisabarro A.G."/>
            <person name="Kuo A."/>
            <person name="Tritt A."/>
            <person name="Lipzen A."/>
            <person name="He G."/>
            <person name="Yan M."/>
            <person name="Ng V."/>
            <person name="Cullen D."/>
            <person name="Martin F."/>
            <person name="Rosso M.-N."/>
            <person name="Henrissat B."/>
            <person name="Hibbett D."/>
            <person name="Martinez A.T."/>
            <person name="Grigoriev I.V."/>
        </authorList>
    </citation>
    <scope>NUCLEOTIDE SEQUENCE</scope>
    <source>
        <strain evidence="10">CBS 506.95</strain>
    </source>
</reference>
<evidence type="ECO:0000256" key="9">
    <source>
        <dbReference type="SAM" id="MobiDB-lite"/>
    </source>
</evidence>